<accession>A0ABT4JR48</accession>
<sequence>MRIILFERATLLLISALLLIACSSNSPAFLSPYKVEFNVIPTDDINIYSDDEARPVKVRVYQLNEIGPFKNADFLSLYNKDREILADSLIDVVTLPPVIPGVAQKLSLDIQQEARYLAVLVEFANYETTTTKSFIGLVEDPDEHSVFIRITSTKIELTQPVESAWWQIF</sequence>
<organism evidence="2 3">
    <name type="scientific">Marinomonas phaeophyticola</name>
    <dbReference type="NCBI Taxonomy" id="3004091"/>
    <lineage>
        <taxon>Bacteria</taxon>
        <taxon>Pseudomonadati</taxon>
        <taxon>Pseudomonadota</taxon>
        <taxon>Gammaproteobacteria</taxon>
        <taxon>Oceanospirillales</taxon>
        <taxon>Oceanospirillaceae</taxon>
        <taxon>Marinomonas</taxon>
    </lineage>
</organism>
<evidence type="ECO:0000313" key="3">
    <source>
        <dbReference type="Proteomes" id="UP001149719"/>
    </source>
</evidence>
<name>A0ABT4JR48_9GAMM</name>
<comment type="caution">
    <text evidence="2">The sequence shown here is derived from an EMBL/GenBank/DDBJ whole genome shotgun (WGS) entry which is preliminary data.</text>
</comment>
<proteinExistence type="predicted"/>
<keyword evidence="1" id="KW-0732">Signal</keyword>
<protein>
    <submittedName>
        <fullName evidence="2">Type VI secretion system lipoprotein TssJ</fullName>
    </submittedName>
</protein>
<dbReference type="PANTHER" id="PTHR37625:SF4">
    <property type="entry name" value="OUTER MEMBRANE LIPOPROTEIN"/>
    <property type="match status" value="1"/>
</dbReference>
<evidence type="ECO:0000256" key="1">
    <source>
        <dbReference type="SAM" id="SignalP"/>
    </source>
</evidence>
<keyword evidence="2" id="KW-0449">Lipoprotein</keyword>
<dbReference type="RefSeq" id="WP_269123095.1">
    <property type="nucleotide sequence ID" value="NZ_JAPUBN010000011.1"/>
</dbReference>
<dbReference type="Pfam" id="PF12790">
    <property type="entry name" value="T6SS-SciN"/>
    <property type="match status" value="1"/>
</dbReference>
<evidence type="ECO:0000313" key="2">
    <source>
        <dbReference type="EMBL" id="MCZ2720867.1"/>
    </source>
</evidence>
<dbReference type="EMBL" id="JAPUBN010000011">
    <property type="protein sequence ID" value="MCZ2720867.1"/>
    <property type="molecule type" value="Genomic_DNA"/>
</dbReference>
<feature type="chain" id="PRO_5046980098" evidence="1">
    <location>
        <begin position="29"/>
        <end position="169"/>
    </location>
</feature>
<dbReference type="PANTHER" id="PTHR37625">
    <property type="entry name" value="OUTER MEMBRANE LIPOPROTEIN-RELATED"/>
    <property type="match status" value="1"/>
</dbReference>
<feature type="signal peptide" evidence="1">
    <location>
        <begin position="1"/>
        <end position="28"/>
    </location>
</feature>
<gene>
    <name evidence="2" type="primary">tssJ</name>
    <name evidence="2" type="ORF">O1D97_04210</name>
</gene>
<dbReference type="InterPro" id="IPR017734">
    <property type="entry name" value="T6SS_SciN"/>
</dbReference>
<keyword evidence="3" id="KW-1185">Reference proteome</keyword>
<dbReference type="Gene3D" id="2.60.40.4150">
    <property type="entry name" value="Type VI secretion system, lipoprotein SciN"/>
    <property type="match status" value="1"/>
</dbReference>
<dbReference type="Proteomes" id="UP001149719">
    <property type="component" value="Unassembled WGS sequence"/>
</dbReference>
<dbReference type="PROSITE" id="PS51257">
    <property type="entry name" value="PROKAR_LIPOPROTEIN"/>
    <property type="match status" value="1"/>
</dbReference>
<reference evidence="2" key="1">
    <citation type="submission" date="2022-12" db="EMBL/GenBank/DDBJ databases">
        <title>Marinomonas 15G1-11 sp. nov, isolated from marine algae.</title>
        <authorList>
            <person name="Butt M."/>
            <person name="Choi D.G."/>
            <person name="Kim J.M."/>
            <person name="Lee J.K."/>
            <person name="Baek J.H."/>
            <person name="Jeon C.O."/>
        </authorList>
    </citation>
    <scope>NUCLEOTIDE SEQUENCE</scope>
    <source>
        <strain evidence="2">15G1-11</strain>
    </source>
</reference>
<dbReference type="NCBIfam" id="TIGR03352">
    <property type="entry name" value="VI_chp_3"/>
    <property type="match status" value="1"/>
</dbReference>
<dbReference type="InterPro" id="IPR038706">
    <property type="entry name" value="Type_VI_SciN-like_sf"/>
</dbReference>